<evidence type="ECO:0000259" key="1">
    <source>
        <dbReference type="SMART" id="SM00419"/>
    </source>
</evidence>
<organism evidence="2 3">
    <name type="scientific">Anaerolinea thermophila (strain DSM 14523 / JCM 11388 / NBRC 100420 / UNI-1)</name>
    <dbReference type="NCBI Taxonomy" id="926569"/>
    <lineage>
        <taxon>Bacteria</taxon>
        <taxon>Bacillati</taxon>
        <taxon>Chloroflexota</taxon>
        <taxon>Anaerolineae</taxon>
        <taxon>Anaerolineales</taxon>
        <taxon>Anaerolineaceae</taxon>
        <taxon>Anaerolinea</taxon>
    </lineage>
</organism>
<dbReference type="GO" id="GO:0006355">
    <property type="term" value="P:regulation of DNA-templated transcription"/>
    <property type="evidence" value="ECO:0007669"/>
    <property type="project" value="InterPro"/>
</dbReference>
<reference evidence="2 3" key="1">
    <citation type="submission" date="2010-12" db="EMBL/GenBank/DDBJ databases">
        <title>Whole genome sequence of Anaerolinea thermophila UNI-1.</title>
        <authorList>
            <person name="Narita-Yamada S."/>
            <person name="Kishi E."/>
            <person name="Watanabe Y."/>
            <person name="Takasaki K."/>
            <person name="Ankai A."/>
            <person name="Oguchi A."/>
            <person name="Fukui S."/>
            <person name="Takahashi M."/>
            <person name="Yashiro I."/>
            <person name="Hosoyama A."/>
            <person name="Sekiguchi Y."/>
            <person name="Hanada S."/>
            <person name="Fujita N."/>
        </authorList>
    </citation>
    <scope>NUCLEOTIDE SEQUENCE [LARGE SCALE GENOMIC DNA]</scope>
    <source>
        <strain evidence="3">DSM 14523 / JCM 11388 / NBRC 100420 / UNI-1</strain>
    </source>
</reference>
<dbReference type="CDD" id="cd00090">
    <property type="entry name" value="HTH_ARSR"/>
    <property type="match status" value="1"/>
</dbReference>
<dbReference type="GO" id="GO:0003677">
    <property type="term" value="F:DNA binding"/>
    <property type="evidence" value="ECO:0007669"/>
    <property type="project" value="UniProtKB-KW"/>
</dbReference>
<gene>
    <name evidence="2" type="ordered locus">ANT_06280</name>
</gene>
<dbReference type="Gene3D" id="1.10.10.10">
    <property type="entry name" value="Winged helix-like DNA-binding domain superfamily/Winged helix DNA-binding domain"/>
    <property type="match status" value="1"/>
</dbReference>
<evidence type="ECO:0000313" key="3">
    <source>
        <dbReference type="Proteomes" id="UP000008922"/>
    </source>
</evidence>
<dbReference type="InterPro" id="IPR036388">
    <property type="entry name" value="WH-like_DNA-bd_sf"/>
</dbReference>
<dbReference type="STRING" id="926569.ANT_06280"/>
<name>E8N1Q7_ANATU</name>
<dbReference type="RefSeq" id="WP_013559057.1">
    <property type="nucleotide sequence ID" value="NC_014960.1"/>
</dbReference>
<feature type="domain" description="HTH crp-type" evidence="1">
    <location>
        <begin position="15"/>
        <end position="68"/>
    </location>
</feature>
<keyword evidence="2" id="KW-0238">DNA-binding</keyword>
<dbReference type="KEGG" id="atm:ANT_06280"/>
<dbReference type="EMBL" id="AP012029">
    <property type="protein sequence ID" value="BAJ62662.1"/>
    <property type="molecule type" value="Genomic_DNA"/>
</dbReference>
<accession>E8N1Q7</accession>
<dbReference type="AlphaFoldDB" id="E8N1Q7"/>
<keyword evidence="3" id="KW-1185">Reference proteome</keyword>
<dbReference type="Pfam" id="PF13412">
    <property type="entry name" value="HTH_24"/>
    <property type="match status" value="1"/>
</dbReference>
<dbReference type="InterPro" id="IPR036390">
    <property type="entry name" value="WH_DNA-bd_sf"/>
</dbReference>
<protein>
    <submittedName>
        <fullName evidence="2">DNA-binding protein</fullName>
    </submittedName>
</protein>
<dbReference type="InterPro" id="IPR011991">
    <property type="entry name" value="ArsR-like_HTH"/>
</dbReference>
<dbReference type="HOGENOM" id="CLU_1591196_0_0_0"/>
<dbReference type="InterPro" id="IPR012318">
    <property type="entry name" value="HTH_CRP"/>
</dbReference>
<dbReference type="InParanoid" id="E8N1Q7"/>
<proteinExistence type="predicted"/>
<dbReference type="SMART" id="SM00419">
    <property type="entry name" value="HTH_CRP"/>
    <property type="match status" value="1"/>
</dbReference>
<sequence length="167" mass="19078">MTLQPEAERDLIILEHIEQNPDATQATLAAQLGVAVGTINWHLKRLIEKGYIKVRRAERRKLRYIITPEGIALRARLTMDYIQTSFRLYRLVRQRTIEALTQVQEHGIRMVRVVGDGDVAEVCRLTCLERGMQVVEDEHAPALTIQGLKIVLMGDGFDHKEEENHAS</sequence>
<dbReference type="SUPFAM" id="SSF46785">
    <property type="entry name" value="Winged helix' DNA-binding domain"/>
    <property type="match status" value="1"/>
</dbReference>
<dbReference type="Proteomes" id="UP000008922">
    <property type="component" value="Chromosome"/>
</dbReference>
<dbReference type="eggNOG" id="COG1846">
    <property type="taxonomic scope" value="Bacteria"/>
</dbReference>
<evidence type="ECO:0000313" key="2">
    <source>
        <dbReference type="EMBL" id="BAJ62662.1"/>
    </source>
</evidence>